<accession>A0A9X9WTL0</accession>
<evidence type="ECO:0000313" key="1">
    <source>
        <dbReference type="EMBL" id="MBR0670489.1"/>
    </source>
</evidence>
<organism evidence="1 2">
    <name type="scientific">Neoroseomonas soli</name>
    <dbReference type="NCBI Taxonomy" id="1081025"/>
    <lineage>
        <taxon>Bacteria</taxon>
        <taxon>Pseudomonadati</taxon>
        <taxon>Pseudomonadota</taxon>
        <taxon>Alphaproteobacteria</taxon>
        <taxon>Acetobacterales</taxon>
        <taxon>Acetobacteraceae</taxon>
        <taxon>Neoroseomonas</taxon>
    </lineage>
</organism>
<name>A0A9X9WTL0_9PROT</name>
<reference evidence="1" key="1">
    <citation type="submission" date="2020-01" db="EMBL/GenBank/DDBJ databases">
        <authorList>
            <person name="Rat A."/>
        </authorList>
    </citation>
    <scope>NUCLEOTIDE SEQUENCE</scope>
    <source>
        <strain evidence="1">LMG 31231</strain>
    </source>
</reference>
<sequence length="759" mass="83415">MSPNQADSPANDPDHNDPGFQTVLKALVDVYRPILEEDLKRAGDLAALGAEAEKAPPDCEAEIAAAQRLFGQFADEKVTLALLPPQARELLGPAERWRWCQQHIRCCIIFGWLLCRRPRSFRLSAYYLYRYWLCVRQVLGTPVTPGKLSDAEHRDLSILVAALAKAYRPYLTDQLATTDFTTGLPEAIDAGEVDCNEGEEEAAEIFERLLTEETAEALLGAAAFKQHRHEPWFWFCRCWCLCAIRFGCCLARARNLIDVYRCLKAYWRCLRECFRPLTCQLTGPQGCVTEQVNAAIPALVVPITGTAAGAGFIRYVLEWSLNGIVWHATNFVYPPVPPVNTMQGNTPVSAGLLAYFDTTLLNAGTYFVRMAVFGTNQAPVPCQIIFSVFKKDVRILGVGSNTTLSAPWSDPAARLVDNVSALCARPASTEEASFGGTCLQVLGSAYIAGCDDQQKIKRYTLDYKAGDEPDCTTPGWTNFWSVEFSTPAQYRAINMRTDTSVLTAVWTPDCLVPVPFPPWCLLVDPQGLLSPSSWNSVTNPMTCQLSGLFTIRLVVEDTNGVSYCDTQRVWLDNKPITALIRIDAVPKCADLFISEFAPRPDCSVPWELPVSGIAYDEYIYESGFPPGVSLTTRPNDNFDHYVVSVTKQGGPSISIPIPGPGGTCFHGLKRVGDPGTRCGLGVVGPEMIGVLTSFDLRAIDPDCSLSLPYAVPAGFTTPRGECCVYTFGLTVYDRTARPCGISHADSIWPVKICNDLKKP</sequence>
<reference evidence="1" key="2">
    <citation type="journal article" date="2021" name="Syst. Appl. Microbiol.">
        <title>Roseomonas hellenica sp. nov., isolated from roots of wild-growing Alkanna tinctoria.</title>
        <authorList>
            <person name="Rat A."/>
            <person name="Naranjo H.D."/>
            <person name="Lebbe L."/>
            <person name="Cnockaert M."/>
            <person name="Krigas N."/>
            <person name="Grigoriadou K."/>
            <person name="Maloupa E."/>
            <person name="Willems A."/>
        </authorList>
    </citation>
    <scope>NUCLEOTIDE SEQUENCE</scope>
    <source>
        <strain evidence="1">LMG 31231</strain>
    </source>
</reference>
<protein>
    <submittedName>
        <fullName evidence="1">Uncharacterized protein</fullName>
    </submittedName>
</protein>
<dbReference type="Proteomes" id="UP001138751">
    <property type="component" value="Unassembled WGS sequence"/>
</dbReference>
<dbReference type="RefSeq" id="WP_211860851.1">
    <property type="nucleotide sequence ID" value="NZ_JAAEDM010000007.1"/>
</dbReference>
<dbReference type="EMBL" id="JAAEDM010000007">
    <property type="protein sequence ID" value="MBR0670489.1"/>
    <property type="molecule type" value="Genomic_DNA"/>
</dbReference>
<proteinExistence type="predicted"/>
<comment type="caution">
    <text evidence="1">The sequence shown here is derived from an EMBL/GenBank/DDBJ whole genome shotgun (WGS) entry which is preliminary data.</text>
</comment>
<dbReference type="AlphaFoldDB" id="A0A9X9WTL0"/>
<keyword evidence="2" id="KW-1185">Reference proteome</keyword>
<evidence type="ECO:0000313" key="2">
    <source>
        <dbReference type="Proteomes" id="UP001138751"/>
    </source>
</evidence>
<gene>
    <name evidence="1" type="ORF">GXW76_04840</name>
</gene>